<dbReference type="EMBL" id="LIAW01000004">
    <property type="protein sequence ID" value="KRO33297.1"/>
    <property type="molecule type" value="Genomic_DNA"/>
</dbReference>
<dbReference type="GO" id="GO:0042840">
    <property type="term" value="P:D-glucuronate catabolic process"/>
    <property type="evidence" value="ECO:0007669"/>
    <property type="project" value="TreeGrafter"/>
</dbReference>
<evidence type="ECO:0000256" key="2">
    <source>
        <dbReference type="ARBA" id="ARBA00001947"/>
    </source>
</evidence>
<comment type="caution">
    <text evidence="8">The sequence shown here is derived from an EMBL/GenBank/DDBJ whole genome shotgun (WGS) entry which is preliminary data.</text>
</comment>
<proteinExistence type="inferred from homology"/>
<name>A0A0R2P5Q9_9ACTN</name>
<dbReference type="AlphaFoldDB" id="A0A0R2P5Q9"/>
<protein>
    <recommendedName>
        <fullName evidence="4">5-dehydro-4-deoxy-D-glucuronate isomerase</fullName>
        <ecNumber evidence="4">5.3.1.17</ecNumber>
    </recommendedName>
</protein>
<comment type="cofactor">
    <cofactor evidence="2">
        <name>Zn(2+)</name>
        <dbReference type="ChEBI" id="CHEBI:29105"/>
    </cofactor>
</comment>
<reference evidence="8 9" key="1">
    <citation type="submission" date="2015-10" db="EMBL/GenBank/DDBJ databases">
        <title>Metagenome-Assembled Genomes uncover a global brackish microbiome.</title>
        <authorList>
            <person name="Hugerth L.W."/>
            <person name="Larsson J."/>
            <person name="Alneberg J."/>
            <person name="Lindh M.V."/>
            <person name="Legrand C."/>
            <person name="Pinhassi J."/>
            <person name="Andersson A.F."/>
        </authorList>
    </citation>
    <scope>NUCLEOTIDE SEQUENCE [LARGE SCALE GENOMIC DNA]</scope>
    <source>
        <strain evidence="8">BACL2 MAG-121001-bin67</strain>
    </source>
</reference>
<evidence type="ECO:0000313" key="8">
    <source>
        <dbReference type="EMBL" id="KRO33297.1"/>
    </source>
</evidence>
<evidence type="ECO:0000256" key="4">
    <source>
        <dbReference type="ARBA" id="ARBA00012547"/>
    </source>
</evidence>
<comment type="catalytic activity">
    <reaction evidence="1">
        <text>5-dehydro-4-deoxy-D-glucuronate = 3-deoxy-D-glycero-2,5-hexodiulosonate</text>
        <dbReference type="Rhea" id="RHEA:23896"/>
        <dbReference type="ChEBI" id="CHEBI:17117"/>
        <dbReference type="ChEBI" id="CHEBI:29071"/>
        <dbReference type="EC" id="5.3.1.17"/>
    </reaction>
</comment>
<dbReference type="InterPro" id="IPR007045">
    <property type="entry name" value="KduI"/>
</dbReference>
<evidence type="ECO:0000256" key="3">
    <source>
        <dbReference type="ARBA" id="ARBA00008086"/>
    </source>
</evidence>
<dbReference type="Proteomes" id="UP000053349">
    <property type="component" value="Unassembled WGS sequence"/>
</dbReference>
<dbReference type="Pfam" id="PF04962">
    <property type="entry name" value="KduI"/>
    <property type="match status" value="1"/>
</dbReference>
<keyword evidence="5" id="KW-0479">Metal-binding</keyword>
<dbReference type="Gene3D" id="2.60.120.10">
    <property type="entry name" value="Jelly Rolls"/>
    <property type="match status" value="1"/>
</dbReference>
<evidence type="ECO:0000256" key="7">
    <source>
        <dbReference type="ARBA" id="ARBA00023235"/>
    </source>
</evidence>
<dbReference type="PANTHER" id="PTHR38461">
    <property type="entry name" value="4-DEOXY-L-THREO-5-HEXOSULOSE-URONATE KETOL-ISOMERASE"/>
    <property type="match status" value="1"/>
</dbReference>
<dbReference type="InterPro" id="IPR021120">
    <property type="entry name" value="KduI/IolB_isomerase"/>
</dbReference>
<dbReference type="GO" id="GO:0045490">
    <property type="term" value="P:pectin catabolic process"/>
    <property type="evidence" value="ECO:0007669"/>
    <property type="project" value="InterPro"/>
</dbReference>
<dbReference type="GO" id="GO:0019698">
    <property type="term" value="P:D-galacturonate catabolic process"/>
    <property type="evidence" value="ECO:0007669"/>
    <property type="project" value="TreeGrafter"/>
</dbReference>
<dbReference type="GO" id="GO:0046872">
    <property type="term" value="F:metal ion binding"/>
    <property type="evidence" value="ECO:0007669"/>
    <property type="project" value="UniProtKB-KW"/>
</dbReference>
<evidence type="ECO:0000313" key="9">
    <source>
        <dbReference type="Proteomes" id="UP000053349"/>
    </source>
</evidence>
<dbReference type="InterPro" id="IPR014710">
    <property type="entry name" value="RmlC-like_jellyroll"/>
</dbReference>
<keyword evidence="6" id="KW-0862">Zinc</keyword>
<dbReference type="Gene3D" id="2.60.120.520">
    <property type="entry name" value="pectin degrading enzyme 5-keto 4- deoxyuronate isomerase, domain 1"/>
    <property type="match status" value="1"/>
</dbReference>
<dbReference type="InterPro" id="IPR027449">
    <property type="entry name" value="KduI_N"/>
</dbReference>
<organism evidence="8 9">
    <name type="scientific">Actinobacteria bacterium BACL2 MAG-121001-bin67</name>
    <dbReference type="NCBI Taxonomy" id="1655572"/>
    <lineage>
        <taxon>Bacteria</taxon>
        <taxon>Bacillati</taxon>
        <taxon>Actinomycetota</taxon>
        <taxon>Actinomycetes</taxon>
        <taxon>Actinomycetes incertae sedis</taxon>
        <taxon>ac1 cluster</taxon>
    </lineage>
</organism>
<evidence type="ECO:0000256" key="1">
    <source>
        <dbReference type="ARBA" id="ARBA00000552"/>
    </source>
</evidence>
<evidence type="ECO:0000256" key="5">
    <source>
        <dbReference type="ARBA" id="ARBA00022723"/>
    </source>
</evidence>
<gene>
    <name evidence="8" type="ORF">ABR64_00300</name>
</gene>
<dbReference type="SUPFAM" id="SSF51182">
    <property type="entry name" value="RmlC-like cupins"/>
    <property type="match status" value="1"/>
</dbReference>
<dbReference type="GO" id="GO:0008697">
    <property type="term" value="F:4-deoxy-L-threo-5-hexosulose-uronate ketol-isomerase activity"/>
    <property type="evidence" value="ECO:0007669"/>
    <property type="project" value="UniProtKB-EC"/>
</dbReference>
<dbReference type="InterPro" id="IPR011051">
    <property type="entry name" value="RmlC_Cupin_sf"/>
</dbReference>
<dbReference type="CDD" id="cd20491">
    <property type="entry name" value="cupin_KduI_C"/>
    <property type="match status" value="1"/>
</dbReference>
<sequence>MDIRSVITKEDVQSRPSDYLRERLVIAGLFKVNTLTWVQSHHDRILLGGVLLEKNEIEIVAPEDFGVDYLLQRREMGLACLVGSVKVTVDGKNFDLESEDIIYIGRGSKEIKVSGSGTIYASSSMSHLELPTTLIKKREAETLVIGDQKFASERTLRKYIHEHGVSSSSMAMGITTLHQGNVWNTMPCHVHERRTEAYLYFDIPADNKVVHLFGEPDRTRNFLLANLEGVISPAWSIHTGAGTTNYKFVWSTAGENITYTDFIAVPTNSLK</sequence>
<dbReference type="EC" id="5.3.1.17" evidence="4"/>
<evidence type="ECO:0000256" key="6">
    <source>
        <dbReference type="ARBA" id="ARBA00022833"/>
    </source>
</evidence>
<dbReference type="NCBIfam" id="NF002091">
    <property type="entry name" value="PRK00924.1"/>
    <property type="match status" value="1"/>
</dbReference>
<dbReference type="PANTHER" id="PTHR38461:SF1">
    <property type="entry name" value="4-DEOXY-L-THREO-5-HEXOSULOSE-URONATE KETOL-ISOMERASE"/>
    <property type="match status" value="1"/>
</dbReference>
<comment type="similarity">
    <text evidence="3">Belongs to the KduI family.</text>
</comment>
<accession>A0A0R2P5Q9</accession>
<keyword evidence="7" id="KW-0413">Isomerase</keyword>